<evidence type="ECO:0000259" key="1">
    <source>
        <dbReference type="Pfam" id="PF19065"/>
    </source>
</evidence>
<evidence type="ECO:0000313" key="2">
    <source>
        <dbReference type="EMBL" id="QHT95335.1"/>
    </source>
</evidence>
<accession>A0A6C0IS49</accession>
<dbReference type="InterPro" id="IPR043916">
    <property type="entry name" value="P8_CR"/>
</dbReference>
<sequence length="184" mass="21312">MSSLFNTNNYNKPQESILNKQALNGRVNLITEPSPEVRFKMQEKVAAKNKSSEYRNALAGELENNMLSNVFFSAENVQILQNGIRAGVHKASKGEMLVPPQNVDTLKIIMRSTYLQYAEHRLDKITQEVERLNKLVLNYCVPNVYSAAISYRKYLEDQSTIAMPMERPRNHDRDYKQLELKHYM</sequence>
<dbReference type="EMBL" id="MN740240">
    <property type="protein sequence ID" value="QHT95335.1"/>
    <property type="molecule type" value="Genomic_DNA"/>
</dbReference>
<name>A0A6C0IS49_9ZZZZ</name>
<organism evidence="2">
    <name type="scientific">viral metagenome</name>
    <dbReference type="NCBI Taxonomy" id="1070528"/>
    <lineage>
        <taxon>unclassified sequences</taxon>
        <taxon>metagenomes</taxon>
        <taxon>organismal metagenomes</taxon>
    </lineage>
</organism>
<feature type="domain" description="Minor capsid protein P8 central region" evidence="1">
    <location>
        <begin position="61"/>
        <end position="181"/>
    </location>
</feature>
<dbReference type="Pfam" id="PF19065">
    <property type="entry name" value="P8_CR"/>
    <property type="match status" value="1"/>
</dbReference>
<proteinExistence type="predicted"/>
<protein>
    <recommendedName>
        <fullName evidence="1">Minor capsid protein P8 central region domain-containing protein</fullName>
    </recommendedName>
</protein>
<reference evidence="2" key="1">
    <citation type="journal article" date="2020" name="Nature">
        <title>Giant virus diversity and host interactions through global metagenomics.</title>
        <authorList>
            <person name="Schulz F."/>
            <person name="Roux S."/>
            <person name="Paez-Espino D."/>
            <person name="Jungbluth S."/>
            <person name="Walsh D.A."/>
            <person name="Denef V.J."/>
            <person name="McMahon K.D."/>
            <person name="Konstantinidis K.T."/>
            <person name="Eloe-Fadrosh E.A."/>
            <person name="Kyrpides N.C."/>
            <person name="Woyke T."/>
        </authorList>
    </citation>
    <scope>NUCLEOTIDE SEQUENCE</scope>
    <source>
        <strain evidence="2">GVMAG-M-3300024261-8</strain>
    </source>
</reference>
<dbReference type="AlphaFoldDB" id="A0A6C0IS49"/>